<dbReference type="Gene3D" id="3.30.160.60">
    <property type="entry name" value="Classic Zinc Finger"/>
    <property type="match status" value="1"/>
</dbReference>
<evidence type="ECO:0008006" key="4">
    <source>
        <dbReference type="Google" id="ProtNLM"/>
    </source>
</evidence>
<dbReference type="PANTHER" id="PTHR35767">
    <property type="entry name" value="HAPLESS PROTEIN"/>
    <property type="match status" value="1"/>
</dbReference>
<feature type="compositionally biased region" description="Polar residues" evidence="1">
    <location>
        <begin position="59"/>
        <end position="68"/>
    </location>
</feature>
<evidence type="ECO:0000313" key="3">
    <source>
        <dbReference type="Proteomes" id="UP001420932"/>
    </source>
</evidence>
<feature type="compositionally biased region" description="Basic and acidic residues" evidence="1">
    <location>
        <begin position="170"/>
        <end position="183"/>
    </location>
</feature>
<accession>A0AAP0KJ45</accession>
<feature type="region of interest" description="Disordered" evidence="1">
    <location>
        <begin position="798"/>
        <end position="823"/>
    </location>
</feature>
<sequence length="1520" mass="166491">MFSTHGNPPDPPSSFNNRALLPVLDHPDNIEEDDDGESGRPSSSSSSSPSYSHKLALLNASSPCSTSGRRLPHDDDDDDDDDDHHKQLPTFSIRDYVFTARQNNIGTNWPFPQHYLELCLRHGVKELLPPFHPPHSLTNRVVCGSHRPAVFDDVAALHHGGLDKGVLIRRDNPTERQSCERLSSDQPRLLPPSDHHHQQPDDHKLREEEVSIPSTVISHDEQHQLDVSYKISSCPPQEAPNKLLLDDVLDPDSDPPLAPQKNQKPVETTGKKLRLVLKLGSQSDPSRVDNITSSITTISDPMASKVCPVCKTFSSTSNTTLNAHIDQCLSVESTSKWAIDAAKLTKHRVKPRKVMRSMTDIYLTAPCCTLEDLDRRNGSNWATDMTLLNAAETNVPTQGKRKRTSFRAGPPDVEDEGAVYFDSNGTKVRILSGFCNPSIPTTGEVTRPKKHVKDGIQSVDKKMHLGHKHSGNLKAKIQKKIPCRSLQDGTAILASAEAKHAMDTKQEKKESLSHLLKTRAQTSHVDAGTLRQWVCSKRTGILKKSNGKYNPRGLEYPLPVTRVPLVNSNRLALSNSLVEGGHLPKSHNLPEDAISSPNEEYVESVSYERQINGSCGQSSKSSENNRLNQLNNGGTLSSYSGYAMEPSSSLAKISSYHRGKRKEAHADQIKRSDSLPKMTYRPSKISQPFSVGYKESTTLEDDLSAQQSYPRSKSNKSRKRPTLKKSRMHRSIAEMTELVKAPLLELDGQCSQMHDYIGNPSGCSNQAQRMGKFDCSSDNGNLETEIFIDELPFGGRRLDNFKEGGEDSGISEREEPSTLNSSYSGSEICGLDLASTDDSRAQLSSLQLQFSDGVTYKSDGLETDAILLQKDSASKKTFSKEAVGGTIRRCSRNLNSELRKPLIPSSVLPNSLQPIIEHERPVFGNEPLMRMNESPSSNQVAYATNVSKFFSNGVVELETDYRVDERNECEVAHTQVQVSSGSLPAESLNLVSSVDHLDRMSLASSKIPPFHDQHVVNRDGSGSPVSASSTISHTRIARADSNYLAPDSSAKPPESQDQFMSGFSSSSSEPLAEKASIFSSADLIERMIFDTDHHGGTRLSTGEGAVKRSDAQFCCAQKDKNSLDAASAYQVQQIPGQFTMAMMQPAKEMHATFSPSNGPELDDKMNAPCTKTPDCPVTMKGPTSPIRKPPINGGLVSSGLASQVHNIQSTSNPVLRLMGKNLMVLSNGEDTSGQITQPSSCVLNDYMDVRYSDLLEFSSGSTPSRDNSSICRSVPEGLSIYRQELCDPPLHCFNTSKGHNIIAQERMRHGINSETGERSAHPQASNYQNLNMEGFSMSSLMRHGFTSGFNFQAQERMPICRAGSSFAYDGKRVVSASPVQSLNSVSAAQASGGLMREVIVIDDTPDNEADSRKTYAEPSQMAREITQSSFTGNPAMVSNQRHMMSAFPCHMVSHSFSSRVLPGCSRSDFSIPSAGRGNASPLEWGDNSVLSAVKLQSPFTAQTPLTSHLCPTVYYSPSMS</sequence>
<evidence type="ECO:0000313" key="2">
    <source>
        <dbReference type="EMBL" id="KAK9152297.1"/>
    </source>
</evidence>
<feature type="compositionally biased region" description="Low complexity" evidence="1">
    <location>
        <begin position="41"/>
        <end position="52"/>
    </location>
</feature>
<organism evidence="2 3">
    <name type="scientific">Stephania yunnanensis</name>
    <dbReference type="NCBI Taxonomy" id="152371"/>
    <lineage>
        <taxon>Eukaryota</taxon>
        <taxon>Viridiplantae</taxon>
        <taxon>Streptophyta</taxon>
        <taxon>Embryophyta</taxon>
        <taxon>Tracheophyta</taxon>
        <taxon>Spermatophyta</taxon>
        <taxon>Magnoliopsida</taxon>
        <taxon>Ranunculales</taxon>
        <taxon>Menispermaceae</taxon>
        <taxon>Menispermoideae</taxon>
        <taxon>Cissampelideae</taxon>
        <taxon>Stephania</taxon>
    </lineage>
</organism>
<protein>
    <recommendedName>
        <fullName evidence="4">UBZ4-type domain-containing protein</fullName>
    </recommendedName>
</protein>
<gene>
    <name evidence="2" type="ORF">Syun_010606</name>
</gene>
<name>A0AAP0KJ45_9MAGN</name>
<reference evidence="2 3" key="1">
    <citation type="submission" date="2024-01" db="EMBL/GenBank/DDBJ databases">
        <title>Genome assemblies of Stephania.</title>
        <authorList>
            <person name="Yang L."/>
        </authorList>
    </citation>
    <scope>NUCLEOTIDE SEQUENCE [LARGE SCALE GENOMIC DNA]</scope>
    <source>
        <strain evidence="2">YNDBR</strain>
        <tissue evidence="2">Leaf</tissue>
    </source>
</reference>
<feature type="region of interest" description="Disordered" evidence="1">
    <location>
        <begin position="170"/>
        <end position="207"/>
    </location>
</feature>
<feature type="compositionally biased region" description="Polar residues" evidence="1">
    <location>
        <begin position="607"/>
        <end position="632"/>
    </location>
</feature>
<feature type="compositionally biased region" description="Basic residues" evidence="1">
    <location>
        <begin position="713"/>
        <end position="728"/>
    </location>
</feature>
<dbReference type="PANTHER" id="PTHR35767:SF1">
    <property type="entry name" value="HAPLESS PROTEIN"/>
    <property type="match status" value="1"/>
</dbReference>
<feature type="region of interest" description="Disordered" evidence="1">
    <location>
        <begin position="580"/>
        <end position="632"/>
    </location>
</feature>
<feature type="region of interest" description="Disordered" evidence="1">
    <location>
        <begin position="1010"/>
        <end position="1067"/>
    </location>
</feature>
<proteinExistence type="predicted"/>
<feature type="region of interest" description="Disordered" evidence="1">
    <location>
        <begin position="654"/>
        <end position="728"/>
    </location>
</feature>
<feature type="compositionally biased region" description="Basic and acidic residues" evidence="1">
    <location>
        <begin position="664"/>
        <end position="674"/>
    </location>
</feature>
<feature type="region of interest" description="Disordered" evidence="1">
    <location>
        <begin position="245"/>
        <end position="270"/>
    </location>
</feature>
<feature type="region of interest" description="Disordered" evidence="1">
    <location>
        <begin position="1"/>
        <end position="87"/>
    </location>
</feature>
<keyword evidence="3" id="KW-1185">Reference proteome</keyword>
<dbReference type="Proteomes" id="UP001420932">
    <property type="component" value="Unassembled WGS sequence"/>
</dbReference>
<feature type="compositionally biased region" description="Low complexity" evidence="1">
    <location>
        <begin position="1055"/>
        <end position="1067"/>
    </location>
</feature>
<evidence type="ECO:0000256" key="1">
    <source>
        <dbReference type="SAM" id="MobiDB-lite"/>
    </source>
</evidence>
<dbReference type="EMBL" id="JBBNAF010000004">
    <property type="protein sequence ID" value="KAK9152297.1"/>
    <property type="molecule type" value="Genomic_DNA"/>
</dbReference>
<feature type="compositionally biased region" description="Polar residues" evidence="1">
    <location>
        <begin position="1023"/>
        <end position="1033"/>
    </location>
</feature>
<feature type="compositionally biased region" description="Basic and acidic residues" evidence="1">
    <location>
        <begin position="798"/>
        <end position="816"/>
    </location>
</feature>
<feature type="compositionally biased region" description="Basic and acidic residues" evidence="1">
    <location>
        <begin position="193"/>
        <end position="207"/>
    </location>
</feature>
<comment type="caution">
    <text evidence="2">The sequence shown here is derived from an EMBL/GenBank/DDBJ whole genome shotgun (WGS) entry which is preliminary data.</text>
</comment>